<dbReference type="GO" id="GO:0008270">
    <property type="term" value="F:zinc ion binding"/>
    <property type="evidence" value="ECO:0007669"/>
    <property type="project" value="InterPro"/>
</dbReference>
<dbReference type="PANTHER" id="PTHR43401:SF2">
    <property type="entry name" value="L-THREONINE 3-DEHYDROGENASE"/>
    <property type="match status" value="1"/>
</dbReference>
<dbReference type="Gene3D" id="3.90.180.10">
    <property type="entry name" value="Medium-chain alcohol dehydrogenases, catalytic domain"/>
    <property type="match status" value="1"/>
</dbReference>
<dbReference type="InterPro" id="IPR011032">
    <property type="entry name" value="GroES-like_sf"/>
</dbReference>
<evidence type="ECO:0000259" key="6">
    <source>
        <dbReference type="Pfam" id="PF08240"/>
    </source>
</evidence>
<reference evidence="7 8" key="1">
    <citation type="submission" date="2018-08" db="EMBL/GenBank/DDBJ databases">
        <title>A genome reference for cultivated species of the human gut microbiota.</title>
        <authorList>
            <person name="Zou Y."/>
            <person name="Xue W."/>
            <person name="Luo G."/>
        </authorList>
    </citation>
    <scope>NUCLEOTIDE SEQUENCE [LARGE SCALE GENOMIC DNA]</scope>
    <source>
        <strain evidence="7 8">TF08-14</strain>
    </source>
</reference>
<feature type="domain" description="Alcohol dehydrogenase-like C-terminal" evidence="5">
    <location>
        <begin position="179"/>
        <end position="305"/>
    </location>
</feature>
<evidence type="ECO:0000313" key="7">
    <source>
        <dbReference type="EMBL" id="RGL09554.1"/>
    </source>
</evidence>
<keyword evidence="3" id="KW-0560">Oxidoreductase</keyword>
<evidence type="ECO:0000256" key="2">
    <source>
        <dbReference type="ARBA" id="ARBA00022833"/>
    </source>
</evidence>
<evidence type="ECO:0000256" key="4">
    <source>
        <dbReference type="RuleBase" id="RU361277"/>
    </source>
</evidence>
<comment type="cofactor">
    <cofactor evidence="4">
        <name>Zn(2+)</name>
        <dbReference type="ChEBI" id="CHEBI:29105"/>
    </cofactor>
</comment>
<dbReference type="InterPro" id="IPR036291">
    <property type="entry name" value="NAD(P)-bd_dom_sf"/>
</dbReference>
<dbReference type="Pfam" id="PF00107">
    <property type="entry name" value="ADH_zinc_N"/>
    <property type="match status" value="1"/>
</dbReference>
<keyword evidence="2 4" id="KW-0862">Zinc</keyword>
<dbReference type="RefSeq" id="WP_117679955.1">
    <property type="nucleotide sequence ID" value="NZ_QSRJ01000009.1"/>
</dbReference>
<dbReference type="PROSITE" id="PS00059">
    <property type="entry name" value="ADH_ZINC"/>
    <property type="match status" value="1"/>
</dbReference>
<dbReference type="InterPro" id="IPR013149">
    <property type="entry name" value="ADH-like_C"/>
</dbReference>
<keyword evidence="1 4" id="KW-0479">Metal-binding</keyword>
<dbReference type="InterPro" id="IPR013154">
    <property type="entry name" value="ADH-like_N"/>
</dbReference>
<dbReference type="InterPro" id="IPR002328">
    <property type="entry name" value="ADH_Zn_CS"/>
</dbReference>
<sequence length="347" mass="37164">MKAKTAVLTAVETAEVIDRELPELGEHDVLVKIDANNICTSEYGAFNGARKRPLPLVFGHEWAGTVVEVGSAVDSVAVGDYIASGYQYDPYSEPSREGRTSECTKLQSADHPNPDGYFGNAGCANYAVAKEVACYKIDKGINPSVAALLEPLGTCCAGFRRFGIEYGQTVVVIGAGTMGVLNALVAKAHGCRVIITEMMPKKLETAAKLGLETIDVSKCDPVEKVRELTGGKGADGVIIAVGASGAYAQALEMAKEKRAHLLIFAAGYPAPKWELDPNTVHYRRMVIVGSYGADAVDFREAASMINMGAADFSQLVEEKIPLDKIQEAFEEACKPGMYRISVQCQED</sequence>
<feature type="domain" description="Alcohol dehydrogenase-like N-terminal" evidence="6">
    <location>
        <begin position="25"/>
        <end position="138"/>
    </location>
</feature>
<dbReference type="Proteomes" id="UP000260943">
    <property type="component" value="Unassembled WGS sequence"/>
</dbReference>
<dbReference type="AlphaFoldDB" id="A0A3E4QRV5"/>
<dbReference type="SUPFAM" id="SSF50129">
    <property type="entry name" value="GroES-like"/>
    <property type="match status" value="1"/>
</dbReference>
<evidence type="ECO:0008006" key="9">
    <source>
        <dbReference type="Google" id="ProtNLM"/>
    </source>
</evidence>
<comment type="similarity">
    <text evidence="4">Belongs to the zinc-containing alcohol dehydrogenase family.</text>
</comment>
<gene>
    <name evidence="7" type="ORF">DXC81_08140</name>
</gene>
<dbReference type="PANTHER" id="PTHR43401">
    <property type="entry name" value="L-THREONINE 3-DEHYDROGENASE"/>
    <property type="match status" value="1"/>
</dbReference>
<accession>A0A3E4QRV5</accession>
<organism evidence="7 8">
    <name type="scientific">Collinsella tanakaei</name>
    <dbReference type="NCBI Taxonomy" id="626935"/>
    <lineage>
        <taxon>Bacteria</taxon>
        <taxon>Bacillati</taxon>
        <taxon>Actinomycetota</taxon>
        <taxon>Coriobacteriia</taxon>
        <taxon>Coriobacteriales</taxon>
        <taxon>Coriobacteriaceae</taxon>
        <taxon>Collinsella</taxon>
    </lineage>
</organism>
<evidence type="ECO:0000313" key="8">
    <source>
        <dbReference type="Proteomes" id="UP000260943"/>
    </source>
</evidence>
<dbReference type="SUPFAM" id="SSF51735">
    <property type="entry name" value="NAD(P)-binding Rossmann-fold domains"/>
    <property type="match status" value="1"/>
</dbReference>
<dbReference type="EMBL" id="QSRJ01000009">
    <property type="protein sequence ID" value="RGL09554.1"/>
    <property type="molecule type" value="Genomic_DNA"/>
</dbReference>
<evidence type="ECO:0000259" key="5">
    <source>
        <dbReference type="Pfam" id="PF00107"/>
    </source>
</evidence>
<dbReference type="Pfam" id="PF08240">
    <property type="entry name" value="ADH_N"/>
    <property type="match status" value="1"/>
</dbReference>
<protein>
    <recommendedName>
        <fullName evidence="9">Alcohol dehydrogenase</fullName>
    </recommendedName>
</protein>
<dbReference type="InterPro" id="IPR050129">
    <property type="entry name" value="Zn_alcohol_dh"/>
</dbReference>
<evidence type="ECO:0000256" key="3">
    <source>
        <dbReference type="ARBA" id="ARBA00023002"/>
    </source>
</evidence>
<dbReference type="Gene3D" id="3.40.50.720">
    <property type="entry name" value="NAD(P)-binding Rossmann-like Domain"/>
    <property type="match status" value="1"/>
</dbReference>
<evidence type="ECO:0000256" key="1">
    <source>
        <dbReference type="ARBA" id="ARBA00022723"/>
    </source>
</evidence>
<name>A0A3E4QRV5_9ACTN</name>
<comment type="caution">
    <text evidence="7">The sequence shown here is derived from an EMBL/GenBank/DDBJ whole genome shotgun (WGS) entry which is preliminary data.</text>
</comment>
<dbReference type="GO" id="GO:0016491">
    <property type="term" value="F:oxidoreductase activity"/>
    <property type="evidence" value="ECO:0007669"/>
    <property type="project" value="UniProtKB-KW"/>
</dbReference>
<proteinExistence type="inferred from homology"/>